<dbReference type="Proteomes" id="UP000053424">
    <property type="component" value="Unassembled WGS sequence"/>
</dbReference>
<evidence type="ECO:0000313" key="2">
    <source>
        <dbReference type="Proteomes" id="UP000053424"/>
    </source>
</evidence>
<protein>
    <submittedName>
        <fullName evidence="1">Uncharacterized protein</fullName>
    </submittedName>
</protein>
<dbReference type="HOGENOM" id="CLU_1151906_0_0_1"/>
<name>A0A0C3C1H1_HEBCY</name>
<organism evidence="1 2">
    <name type="scientific">Hebeloma cylindrosporum</name>
    <dbReference type="NCBI Taxonomy" id="76867"/>
    <lineage>
        <taxon>Eukaryota</taxon>
        <taxon>Fungi</taxon>
        <taxon>Dikarya</taxon>
        <taxon>Basidiomycota</taxon>
        <taxon>Agaricomycotina</taxon>
        <taxon>Agaricomycetes</taxon>
        <taxon>Agaricomycetidae</taxon>
        <taxon>Agaricales</taxon>
        <taxon>Agaricineae</taxon>
        <taxon>Hymenogastraceae</taxon>
        <taxon>Hebeloma</taxon>
    </lineage>
</organism>
<dbReference type="AlphaFoldDB" id="A0A0C3C1H1"/>
<sequence>MCHIALKCANVLGVTESLLSSYEASTSNRLEKSNLNLDTISPITLSTLSSSGSELEKDGVAVGFWYIPGAYNHKDDDLAKNKDDPIRAHQQREGILMDGLAGCVREKHGESVCRTPPKAIWDGRRTYGVQGGEYASVNPRGYLMAENQVNGTVPEKGIENQTARLGSSADDNSSSSLENAASFRLISHAREKPDKAEWRVHIHTPGGWGGWGGWVLDKRKRWGIWEFLAAWISYDEFQNES</sequence>
<proteinExistence type="predicted"/>
<gene>
    <name evidence="1" type="ORF">M413DRAFT_13252</name>
</gene>
<reference evidence="2" key="2">
    <citation type="submission" date="2015-01" db="EMBL/GenBank/DDBJ databases">
        <title>Evolutionary Origins and Diversification of the Mycorrhizal Mutualists.</title>
        <authorList>
            <consortium name="DOE Joint Genome Institute"/>
            <consortium name="Mycorrhizal Genomics Consortium"/>
            <person name="Kohler A."/>
            <person name="Kuo A."/>
            <person name="Nagy L.G."/>
            <person name="Floudas D."/>
            <person name="Copeland A."/>
            <person name="Barry K.W."/>
            <person name="Cichocki N."/>
            <person name="Veneault-Fourrey C."/>
            <person name="LaButti K."/>
            <person name="Lindquist E.A."/>
            <person name="Lipzen A."/>
            <person name="Lundell T."/>
            <person name="Morin E."/>
            <person name="Murat C."/>
            <person name="Riley R."/>
            <person name="Ohm R."/>
            <person name="Sun H."/>
            <person name="Tunlid A."/>
            <person name="Henrissat B."/>
            <person name="Grigoriev I.V."/>
            <person name="Hibbett D.S."/>
            <person name="Martin F."/>
        </authorList>
    </citation>
    <scope>NUCLEOTIDE SEQUENCE [LARGE SCALE GENOMIC DNA]</scope>
    <source>
        <strain evidence="2">h7</strain>
    </source>
</reference>
<keyword evidence="2" id="KW-1185">Reference proteome</keyword>
<evidence type="ECO:0000313" key="1">
    <source>
        <dbReference type="EMBL" id="KIM37546.1"/>
    </source>
</evidence>
<dbReference type="EMBL" id="KN831796">
    <property type="protein sequence ID" value="KIM37546.1"/>
    <property type="molecule type" value="Genomic_DNA"/>
</dbReference>
<reference evidence="1 2" key="1">
    <citation type="submission" date="2014-04" db="EMBL/GenBank/DDBJ databases">
        <authorList>
            <consortium name="DOE Joint Genome Institute"/>
            <person name="Kuo A."/>
            <person name="Gay G."/>
            <person name="Dore J."/>
            <person name="Kohler A."/>
            <person name="Nagy L.G."/>
            <person name="Floudas D."/>
            <person name="Copeland A."/>
            <person name="Barry K.W."/>
            <person name="Cichocki N."/>
            <person name="Veneault-Fourrey C."/>
            <person name="LaButti K."/>
            <person name="Lindquist E.A."/>
            <person name="Lipzen A."/>
            <person name="Lundell T."/>
            <person name="Morin E."/>
            <person name="Murat C."/>
            <person name="Sun H."/>
            <person name="Tunlid A."/>
            <person name="Henrissat B."/>
            <person name="Grigoriev I.V."/>
            <person name="Hibbett D.S."/>
            <person name="Martin F."/>
            <person name="Nordberg H.P."/>
            <person name="Cantor M.N."/>
            <person name="Hua S.X."/>
        </authorList>
    </citation>
    <scope>NUCLEOTIDE SEQUENCE [LARGE SCALE GENOMIC DNA]</scope>
    <source>
        <strain evidence="2">h7</strain>
    </source>
</reference>
<accession>A0A0C3C1H1</accession>